<dbReference type="Pfam" id="PF01381">
    <property type="entry name" value="HTH_3"/>
    <property type="match status" value="1"/>
</dbReference>
<keyword evidence="1" id="KW-0238">DNA-binding</keyword>
<dbReference type="InterPro" id="IPR010982">
    <property type="entry name" value="Lambda_DNA-bd_dom_sf"/>
</dbReference>
<accession>A0A5P1X2G9</accession>
<dbReference type="GO" id="GO:0003677">
    <property type="term" value="F:DNA binding"/>
    <property type="evidence" value="ECO:0007669"/>
    <property type="project" value="UniProtKB-KW"/>
</dbReference>
<protein>
    <submittedName>
        <fullName evidence="3">Helix-turn-helix transcriptional regulator</fullName>
    </submittedName>
</protein>
<organism evidence="3 4">
    <name type="scientific">Paucilactobacillus nenjiangensis</name>
    <dbReference type="NCBI Taxonomy" id="1296540"/>
    <lineage>
        <taxon>Bacteria</taxon>
        <taxon>Bacillati</taxon>
        <taxon>Bacillota</taxon>
        <taxon>Bacilli</taxon>
        <taxon>Lactobacillales</taxon>
        <taxon>Lactobacillaceae</taxon>
        <taxon>Paucilactobacillus</taxon>
    </lineage>
</organism>
<evidence type="ECO:0000313" key="4">
    <source>
        <dbReference type="Proteomes" id="UP000325295"/>
    </source>
</evidence>
<dbReference type="SMART" id="SM00530">
    <property type="entry name" value="HTH_XRE"/>
    <property type="match status" value="1"/>
</dbReference>
<dbReference type="OrthoDB" id="6386941at2"/>
<sequence>MKRENLIEARKSKGLTQYELADALSIAEITVRKIENGDRNPSTKSAMEFSRYFNLDIKVLFPDIFLPSFDTKGINDNSSTEEVTL</sequence>
<evidence type="ECO:0000256" key="1">
    <source>
        <dbReference type="ARBA" id="ARBA00023125"/>
    </source>
</evidence>
<dbReference type="PANTHER" id="PTHR46558:SF4">
    <property type="entry name" value="DNA-BIDING PHAGE PROTEIN"/>
    <property type="match status" value="1"/>
</dbReference>
<dbReference type="Gene3D" id="1.10.260.40">
    <property type="entry name" value="lambda repressor-like DNA-binding domains"/>
    <property type="match status" value="1"/>
</dbReference>
<reference evidence="3 4" key="1">
    <citation type="submission" date="2019-09" db="EMBL/GenBank/DDBJ databases">
        <title>Complete Genome Sequence of Lactobacillus nenjiangensis SH-Y15, isolated from sauerkraut.</title>
        <authorList>
            <person name="Yang H."/>
        </authorList>
    </citation>
    <scope>NUCLEOTIDE SEQUENCE [LARGE SCALE GENOMIC DNA]</scope>
    <source>
        <strain evidence="3 4">SH-Y15</strain>
    </source>
</reference>
<dbReference type="KEGG" id="lnn:F0161_06860"/>
<dbReference type="CDD" id="cd00093">
    <property type="entry name" value="HTH_XRE"/>
    <property type="match status" value="1"/>
</dbReference>
<dbReference type="InterPro" id="IPR001387">
    <property type="entry name" value="Cro/C1-type_HTH"/>
</dbReference>
<dbReference type="EMBL" id="CP043939">
    <property type="protein sequence ID" value="QER67605.1"/>
    <property type="molecule type" value="Genomic_DNA"/>
</dbReference>
<evidence type="ECO:0000259" key="2">
    <source>
        <dbReference type="PROSITE" id="PS50943"/>
    </source>
</evidence>
<dbReference type="PANTHER" id="PTHR46558">
    <property type="entry name" value="TRACRIPTIONAL REGULATORY PROTEIN-RELATED-RELATED"/>
    <property type="match status" value="1"/>
</dbReference>
<proteinExistence type="predicted"/>
<dbReference type="AlphaFoldDB" id="A0A5P1X2G9"/>
<dbReference type="Proteomes" id="UP000325295">
    <property type="component" value="Chromosome"/>
</dbReference>
<keyword evidence="4" id="KW-1185">Reference proteome</keyword>
<dbReference type="SUPFAM" id="SSF47413">
    <property type="entry name" value="lambda repressor-like DNA-binding domains"/>
    <property type="match status" value="1"/>
</dbReference>
<dbReference type="RefSeq" id="WP_150204143.1">
    <property type="nucleotide sequence ID" value="NZ_CP043939.1"/>
</dbReference>
<name>A0A5P1X2G9_9LACO</name>
<feature type="domain" description="HTH cro/C1-type" evidence="2">
    <location>
        <begin position="6"/>
        <end position="60"/>
    </location>
</feature>
<gene>
    <name evidence="3" type="ORF">F0161_06860</name>
</gene>
<evidence type="ECO:0000313" key="3">
    <source>
        <dbReference type="EMBL" id="QER67605.1"/>
    </source>
</evidence>
<dbReference type="PROSITE" id="PS50943">
    <property type="entry name" value="HTH_CROC1"/>
    <property type="match status" value="1"/>
</dbReference>